<accession>A0A5C3QC88</accession>
<evidence type="ECO:0000313" key="1">
    <source>
        <dbReference type="EMBL" id="TFK97788.1"/>
    </source>
</evidence>
<reference evidence="1 2" key="1">
    <citation type="journal article" date="2019" name="Nat. Ecol. Evol.">
        <title>Megaphylogeny resolves global patterns of mushroom evolution.</title>
        <authorList>
            <person name="Varga T."/>
            <person name="Krizsan K."/>
            <person name="Foldi C."/>
            <person name="Dima B."/>
            <person name="Sanchez-Garcia M."/>
            <person name="Sanchez-Ramirez S."/>
            <person name="Szollosi G.J."/>
            <person name="Szarkandi J.G."/>
            <person name="Papp V."/>
            <person name="Albert L."/>
            <person name="Andreopoulos W."/>
            <person name="Angelini C."/>
            <person name="Antonin V."/>
            <person name="Barry K.W."/>
            <person name="Bougher N.L."/>
            <person name="Buchanan P."/>
            <person name="Buyck B."/>
            <person name="Bense V."/>
            <person name="Catcheside P."/>
            <person name="Chovatia M."/>
            <person name="Cooper J."/>
            <person name="Damon W."/>
            <person name="Desjardin D."/>
            <person name="Finy P."/>
            <person name="Geml J."/>
            <person name="Haridas S."/>
            <person name="Hughes K."/>
            <person name="Justo A."/>
            <person name="Karasinski D."/>
            <person name="Kautmanova I."/>
            <person name="Kiss B."/>
            <person name="Kocsube S."/>
            <person name="Kotiranta H."/>
            <person name="LaButti K.M."/>
            <person name="Lechner B.E."/>
            <person name="Liimatainen K."/>
            <person name="Lipzen A."/>
            <person name="Lukacs Z."/>
            <person name="Mihaltcheva S."/>
            <person name="Morgado L.N."/>
            <person name="Niskanen T."/>
            <person name="Noordeloos M.E."/>
            <person name="Ohm R.A."/>
            <person name="Ortiz-Santana B."/>
            <person name="Ovrebo C."/>
            <person name="Racz N."/>
            <person name="Riley R."/>
            <person name="Savchenko A."/>
            <person name="Shiryaev A."/>
            <person name="Soop K."/>
            <person name="Spirin V."/>
            <person name="Szebenyi C."/>
            <person name="Tomsovsky M."/>
            <person name="Tulloss R.E."/>
            <person name="Uehling J."/>
            <person name="Grigoriev I.V."/>
            <person name="Vagvolgyi C."/>
            <person name="Papp T."/>
            <person name="Martin F.M."/>
            <person name="Miettinen O."/>
            <person name="Hibbett D.S."/>
            <person name="Nagy L.G."/>
        </authorList>
    </citation>
    <scope>NUCLEOTIDE SEQUENCE [LARGE SCALE GENOMIC DNA]</scope>
    <source>
        <strain evidence="1 2">CBS 309.79</strain>
    </source>
</reference>
<keyword evidence="2" id="KW-1185">Reference proteome</keyword>
<proteinExistence type="predicted"/>
<name>A0A5C3QC88_9AGAR</name>
<gene>
    <name evidence="1" type="ORF">BDV98DRAFT_607281</name>
</gene>
<evidence type="ECO:0000313" key="2">
    <source>
        <dbReference type="Proteomes" id="UP000305067"/>
    </source>
</evidence>
<protein>
    <submittedName>
        <fullName evidence="1">Uncharacterized protein</fullName>
    </submittedName>
</protein>
<organism evidence="1 2">
    <name type="scientific">Pterulicium gracile</name>
    <dbReference type="NCBI Taxonomy" id="1884261"/>
    <lineage>
        <taxon>Eukaryota</taxon>
        <taxon>Fungi</taxon>
        <taxon>Dikarya</taxon>
        <taxon>Basidiomycota</taxon>
        <taxon>Agaricomycotina</taxon>
        <taxon>Agaricomycetes</taxon>
        <taxon>Agaricomycetidae</taxon>
        <taxon>Agaricales</taxon>
        <taxon>Pleurotineae</taxon>
        <taxon>Pterulaceae</taxon>
        <taxon>Pterulicium</taxon>
    </lineage>
</organism>
<dbReference type="Proteomes" id="UP000305067">
    <property type="component" value="Unassembled WGS sequence"/>
</dbReference>
<dbReference type="EMBL" id="ML178844">
    <property type="protein sequence ID" value="TFK97788.1"/>
    <property type="molecule type" value="Genomic_DNA"/>
</dbReference>
<sequence>MPELVALPPAPDILPNPRPAHWRKEFKLFAFVMSDDEYVDWLARNVKFDIPPGREPTRGQLISTARTYCSSLILSNNLGIARLVWPADEQERKDNPYLRLVAFAVGTNRTLEDLKNAYDVERIREMAKFLGKDEDAMPQWYTFAPY</sequence>
<dbReference type="AlphaFoldDB" id="A0A5C3QC88"/>